<dbReference type="AlphaFoldDB" id="A0A9P7G238"/>
<organism evidence="3 4">
    <name type="scientific">Asterophora parasitica</name>
    <dbReference type="NCBI Taxonomy" id="117018"/>
    <lineage>
        <taxon>Eukaryota</taxon>
        <taxon>Fungi</taxon>
        <taxon>Dikarya</taxon>
        <taxon>Basidiomycota</taxon>
        <taxon>Agaricomycotina</taxon>
        <taxon>Agaricomycetes</taxon>
        <taxon>Agaricomycetidae</taxon>
        <taxon>Agaricales</taxon>
        <taxon>Tricholomatineae</taxon>
        <taxon>Lyophyllaceae</taxon>
        <taxon>Asterophora</taxon>
    </lineage>
</organism>
<evidence type="ECO:0000256" key="1">
    <source>
        <dbReference type="SAM" id="Coils"/>
    </source>
</evidence>
<feature type="region of interest" description="Disordered" evidence="2">
    <location>
        <begin position="1"/>
        <end position="95"/>
    </location>
</feature>
<sequence>MLSSTPPAANKRLSLNLSTGPRPLHLVDGNNLTPLSTYDLPSPTARPHPRRQSSISYNRSNSATLASPGYGLAHSQSVGPKSAGSPGPVASHRDRRSVTLENGLPLERPPLTLAEKHSELLHFIAQKESKCLELRSLLATHEAELLQLKKKWERIVNRGFLDSSSPSSPSPSTTTPHGNGSGAMLEGIKEGVQGVSRFIAAGLSIAELSAPSPSTSLPNKSPSSSVSASPRIASSPRMIREDSGISRINHPPRLDHHTHANTQSTSSVSTYATKSTRFSQSSVSSIGEEPPPGTSKEPIRTKHEEGWGYEDEDLAQILMVHDTGATPTMSPNPAFEQLRMQQQRDMQHSTGASTRGSLDERDFLVGPKILRRRSKDAHFFDLNRRVLGSHASSVPSEREEEREESEQQEKARKRASTGFPPVSSIPGLASLTVGAAASPPVASWVGSVGRKWEELQRGTS</sequence>
<evidence type="ECO:0000313" key="4">
    <source>
        <dbReference type="Proteomes" id="UP000775547"/>
    </source>
</evidence>
<feature type="region of interest" description="Disordered" evidence="2">
    <location>
        <begin position="209"/>
        <end position="300"/>
    </location>
</feature>
<gene>
    <name evidence="3" type="ORF">DXG03_005356</name>
</gene>
<proteinExistence type="predicted"/>
<reference evidence="3" key="1">
    <citation type="submission" date="2020-07" db="EMBL/GenBank/DDBJ databases">
        <authorList>
            <person name="Nieuwenhuis M."/>
            <person name="Van De Peppel L.J.J."/>
        </authorList>
    </citation>
    <scope>NUCLEOTIDE SEQUENCE</scope>
    <source>
        <strain evidence="3">AP01</strain>
        <tissue evidence="3">Mycelium</tissue>
    </source>
</reference>
<feature type="compositionally biased region" description="Polar residues" evidence="2">
    <location>
        <begin position="340"/>
        <end position="356"/>
    </location>
</feature>
<feature type="compositionally biased region" description="Low complexity" evidence="2">
    <location>
        <begin position="163"/>
        <end position="176"/>
    </location>
</feature>
<feature type="compositionally biased region" description="Polar residues" evidence="2">
    <location>
        <begin position="260"/>
        <end position="285"/>
    </location>
</feature>
<keyword evidence="4" id="KW-1185">Reference proteome</keyword>
<keyword evidence="1" id="KW-0175">Coiled coil</keyword>
<feature type="compositionally biased region" description="Polar residues" evidence="2">
    <location>
        <begin position="52"/>
        <end position="65"/>
    </location>
</feature>
<feature type="region of interest" description="Disordered" evidence="2">
    <location>
        <begin position="390"/>
        <end position="427"/>
    </location>
</feature>
<feature type="region of interest" description="Disordered" evidence="2">
    <location>
        <begin position="160"/>
        <end position="185"/>
    </location>
</feature>
<feature type="compositionally biased region" description="Polar residues" evidence="2">
    <location>
        <begin position="1"/>
        <end position="19"/>
    </location>
</feature>
<accession>A0A9P7G238</accession>
<feature type="compositionally biased region" description="Low complexity" evidence="2">
    <location>
        <begin position="211"/>
        <end position="236"/>
    </location>
</feature>
<feature type="region of interest" description="Disordered" evidence="2">
    <location>
        <begin position="340"/>
        <end position="359"/>
    </location>
</feature>
<dbReference type="EMBL" id="JABCKV010000321">
    <property type="protein sequence ID" value="KAG5641389.1"/>
    <property type="molecule type" value="Genomic_DNA"/>
</dbReference>
<evidence type="ECO:0000256" key="2">
    <source>
        <dbReference type="SAM" id="MobiDB-lite"/>
    </source>
</evidence>
<feature type="coiled-coil region" evidence="1">
    <location>
        <begin position="124"/>
        <end position="151"/>
    </location>
</feature>
<evidence type="ECO:0000313" key="3">
    <source>
        <dbReference type="EMBL" id="KAG5641389.1"/>
    </source>
</evidence>
<dbReference type="Proteomes" id="UP000775547">
    <property type="component" value="Unassembled WGS sequence"/>
</dbReference>
<reference evidence="3" key="2">
    <citation type="submission" date="2021-10" db="EMBL/GenBank/DDBJ databases">
        <title>Phylogenomics reveals ancestral predisposition of the termite-cultivated fungus Termitomyces towards a domesticated lifestyle.</title>
        <authorList>
            <person name="Auxier B."/>
            <person name="Grum-Grzhimaylo A."/>
            <person name="Cardenas M.E."/>
            <person name="Lodge J.D."/>
            <person name="Laessoe T."/>
            <person name="Pedersen O."/>
            <person name="Smith M.E."/>
            <person name="Kuyper T.W."/>
            <person name="Franco-Molano E.A."/>
            <person name="Baroni T.J."/>
            <person name="Aanen D.K."/>
        </authorList>
    </citation>
    <scope>NUCLEOTIDE SEQUENCE</scope>
    <source>
        <strain evidence="3">AP01</strain>
        <tissue evidence="3">Mycelium</tissue>
    </source>
</reference>
<dbReference type="OrthoDB" id="3204900at2759"/>
<comment type="caution">
    <text evidence="3">The sequence shown here is derived from an EMBL/GenBank/DDBJ whole genome shotgun (WGS) entry which is preliminary data.</text>
</comment>
<protein>
    <submittedName>
        <fullName evidence="3">Uncharacterized protein</fullName>
    </submittedName>
</protein>
<name>A0A9P7G238_9AGAR</name>